<dbReference type="EMBL" id="FPHY01000137">
    <property type="protein sequence ID" value="SFV87020.1"/>
    <property type="molecule type" value="Genomic_DNA"/>
</dbReference>
<sequence>MKDLDAINAIIDSDNATAQSDKVCGLQVPTIKEIKNKIGL</sequence>
<organism evidence="1">
    <name type="scientific">hydrothermal vent metagenome</name>
    <dbReference type="NCBI Taxonomy" id="652676"/>
    <lineage>
        <taxon>unclassified sequences</taxon>
        <taxon>metagenomes</taxon>
        <taxon>ecological metagenomes</taxon>
    </lineage>
</organism>
<gene>
    <name evidence="1" type="ORF">MNB_SUP05-SYMBIONT-4-138</name>
</gene>
<proteinExistence type="predicted"/>
<reference evidence="1" key="1">
    <citation type="submission" date="2016-10" db="EMBL/GenBank/DDBJ databases">
        <authorList>
            <person name="de Groot N.N."/>
        </authorList>
    </citation>
    <scope>NUCLEOTIDE SEQUENCE</scope>
</reference>
<dbReference type="AlphaFoldDB" id="A0A1W1DZ63"/>
<name>A0A1W1DZ63_9ZZZZ</name>
<accession>A0A1W1DZ63</accession>
<protein>
    <submittedName>
        <fullName evidence="1">Uncharacterized protein</fullName>
    </submittedName>
</protein>
<evidence type="ECO:0000313" key="1">
    <source>
        <dbReference type="EMBL" id="SFV87020.1"/>
    </source>
</evidence>